<dbReference type="Gene3D" id="3.40.50.1820">
    <property type="entry name" value="alpha/beta hydrolase"/>
    <property type="match status" value="2"/>
</dbReference>
<reference evidence="2" key="1">
    <citation type="submission" date="2020-08" db="EMBL/GenBank/DDBJ databases">
        <title>Multicomponent nature underlies the extraordinary mechanical properties of spider dragline silk.</title>
        <authorList>
            <person name="Kono N."/>
            <person name="Nakamura H."/>
            <person name="Mori M."/>
            <person name="Yoshida Y."/>
            <person name="Ohtoshi R."/>
            <person name="Malay A.D."/>
            <person name="Moran D.A.P."/>
            <person name="Tomita M."/>
            <person name="Numata K."/>
            <person name="Arakawa K."/>
        </authorList>
    </citation>
    <scope>NUCLEOTIDE SEQUENCE</scope>
</reference>
<dbReference type="InterPro" id="IPR003386">
    <property type="entry name" value="LACT/PDAT_acylTrfase"/>
</dbReference>
<comment type="caution">
    <text evidence="2">The sequence shown here is derived from an EMBL/GenBank/DDBJ whole genome shotgun (WGS) entry which is preliminary data.</text>
</comment>
<name>A0A8X6ISL0_NEPPI</name>
<evidence type="ECO:0000313" key="2">
    <source>
        <dbReference type="EMBL" id="GFS58213.1"/>
    </source>
</evidence>
<feature type="signal peptide" evidence="1">
    <location>
        <begin position="1"/>
        <end position="25"/>
    </location>
</feature>
<dbReference type="OrthoDB" id="190846at2759"/>
<keyword evidence="1" id="KW-0732">Signal</keyword>
<feature type="chain" id="PRO_5036482806" evidence="1">
    <location>
        <begin position="26"/>
        <end position="280"/>
    </location>
</feature>
<accession>A0A8X6ISL0</accession>
<evidence type="ECO:0000313" key="3">
    <source>
        <dbReference type="Proteomes" id="UP000887013"/>
    </source>
</evidence>
<dbReference type="GO" id="GO:0008374">
    <property type="term" value="F:O-acyltransferase activity"/>
    <property type="evidence" value="ECO:0007669"/>
    <property type="project" value="InterPro"/>
</dbReference>
<dbReference type="Pfam" id="PF02450">
    <property type="entry name" value="LCAT"/>
    <property type="match status" value="2"/>
</dbReference>
<dbReference type="AlphaFoldDB" id="A0A8X6ISL0"/>
<dbReference type="Proteomes" id="UP000887013">
    <property type="component" value="Unassembled WGS sequence"/>
</dbReference>
<organism evidence="2 3">
    <name type="scientific">Nephila pilipes</name>
    <name type="common">Giant wood spider</name>
    <name type="synonym">Nephila maculata</name>
    <dbReference type="NCBI Taxonomy" id="299642"/>
    <lineage>
        <taxon>Eukaryota</taxon>
        <taxon>Metazoa</taxon>
        <taxon>Ecdysozoa</taxon>
        <taxon>Arthropoda</taxon>
        <taxon>Chelicerata</taxon>
        <taxon>Arachnida</taxon>
        <taxon>Araneae</taxon>
        <taxon>Araneomorphae</taxon>
        <taxon>Entelegynae</taxon>
        <taxon>Araneoidea</taxon>
        <taxon>Nephilidae</taxon>
        <taxon>Nephila</taxon>
    </lineage>
</organism>
<dbReference type="InterPro" id="IPR029058">
    <property type="entry name" value="AB_hydrolase_fold"/>
</dbReference>
<gene>
    <name evidence="2" type="primary">PLA2G15</name>
    <name evidence="2" type="ORF">NPIL_64941</name>
</gene>
<dbReference type="GO" id="GO:0006629">
    <property type="term" value="P:lipid metabolic process"/>
    <property type="evidence" value="ECO:0007669"/>
    <property type="project" value="InterPro"/>
</dbReference>
<proteinExistence type="predicted"/>
<protein>
    <submittedName>
        <fullName evidence="2">Phospholipase A2 group XV</fullName>
    </submittedName>
</protein>
<sequence length="280" mass="32822">MFRFFSTFIVSIIFVTVLLVNNPDAKRLPHKVNLKSVERSPVILVPGDGGNQLEVKLNKKTKPHYFCAKKTKDYFNIWLNPFELFPKVIKCWVDNMRLIYDPISRKTRNPPGVELRVPGFGETSSLEWIDPHKYFLPFIKRMIYSDYYIDIIEDLVKAGFKRNINIRGAPYDWRKAPSVPVFCFYGRGLPTVERLDYSNPRSFPYKPNLIYGKGDGTVNARSLEACKRWERQQKQPVYHGSFEKLEHLKILHHQPIREFIVKFATTFPLLKNEKKCNCTS</sequence>
<dbReference type="EMBL" id="BMAW01093025">
    <property type="protein sequence ID" value="GFS58213.1"/>
    <property type="molecule type" value="Genomic_DNA"/>
</dbReference>
<evidence type="ECO:0000256" key="1">
    <source>
        <dbReference type="SAM" id="SignalP"/>
    </source>
</evidence>
<dbReference type="PANTHER" id="PTHR11440">
    <property type="entry name" value="LECITHIN-CHOLESTEROL ACYLTRANSFERASE-RELATED"/>
    <property type="match status" value="1"/>
</dbReference>
<keyword evidence="3" id="KW-1185">Reference proteome</keyword>